<protein>
    <submittedName>
        <fullName evidence="2">Uncharacterized protein</fullName>
    </submittedName>
</protein>
<evidence type="ECO:0000256" key="1">
    <source>
        <dbReference type="SAM" id="MobiDB-lite"/>
    </source>
</evidence>
<dbReference type="AlphaFoldDB" id="A0A1X7TRL7"/>
<dbReference type="EnsemblMetazoa" id="Aqu2.1.17450_001">
    <property type="protein sequence ID" value="Aqu2.1.17450_001"/>
    <property type="gene ID" value="Aqu2.1.17450"/>
</dbReference>
<feature type="compositionally biased region" description="Low complexity" evidence="1">
    <location>
        <begin position="168"/>
        <end position="185"/>
    </location>
</feature>
<feature type="region of interest" description="Disordered" evidence="1">
    <location>
        <begin position="49"/>
        <end position="101"/>
    </location>
</feature>
<feature type="compositionally biased region" description="Low complexity" evidence="1">
    <location>
        <begin position="66"/>
        <end position="81"/>
    </location>
</feature>
<name>A0A1X7TRL7_AMPQE</name>
<accession>A0A1X7TRL7</accession>
<organism evidence="2">
    <name type="scientific">Amphimedon queenslandica</name>
    <name type="common">Sponge</name>
    <dbReference type="NCBI Taxonomy" id="400682"/>
    <lineage>
        <taxon>Eukaryota</taxon>
        <taxon>Metazoa</taxon>
        <taxon>Porifera</taxon>
        <taxon>Demospongiae</taxon>
        <taxon>Heteroscleromorpha</taxon>
        <taxon>Haplosclerida</taxon>
        <taxon>Niphatidae</taxon>
        <taxon>Amphimedon</taxon>
    </lineage>
</organism>
<feature type="compositionally biased region" description="Gly residues" evidence="1">
    <location>
        <begin position="49"/>
        <end position="65"/>
    </location>
</feature>
<proteinExistence type="predicted"/>
<dbReference type="InParanoid" id="A0A1X7TRL7"/>
<feature type="compositionally biased region" description="Gly residues" evidence="1">
    <location>
        <begin position="82"/>
        <end position="92"/>
    </location>
</feature>
<feature type="region of interest" description="Disordered" evidence="1">
    <location>
        <begin position="164"/>
        <end position="185"/>
    </location>
</feature>
<reference evidence="2" key="1">
    <citation type="submission" date="2017-05" db="UniProtKB">
        <authorList>
            <consortium name="EnsemblMetazoa"/>
        </authorList>
    </citation>
    <scope>IDENTIFICATION</scope>
</reference>
<sequence>MINEAPEVTTAGNDLLIQQYFEGLLPQSQPALHPGATVAGGTKGATGAGGSTGATGAGGTKGATGAGWTNGATEAGRTTGATGAGGTTGTSGAGETKELQSCLEEPPKIQGQEGPKELQRQLMEPKELQGLKELLEEPMELQDGWRNHWSYKGWRHLRRYWGFGDQGATGPTRGTKGATAAGGTT</sequence>
<evidence type="ECO:0000313" key="2">
    <source>
        <dbReference type="EnsemblMetazoa" id="Aqu2.1.17450_001"/>
    </source>
</evidence>